<proteinExistence type="predicted"/>
<dbReference type="Proteomes" id="UP001444625">
    <property type="component" value="Unassembled WGS sequence"/>
</dbReference>
<dbReference type="InterPro" id="IPR036102">
    <property type="entry name" value="OsmC/Ohrsf"/>
</dbReference>
<dbReference type="SUPFAM" id="SSF82784">
    <property type="entry name" value="OsmC-like"/>
    <property type="match status" value="1"/>
</dbReference>
<comment type="caution">
    <text evidence="1">The sequence shown here is derived from an EMBL/GenBank/DDBJ whole genome shotgun (WGS) entry which is preliminary data.</text>
</comment>
<accession>A0ABU9XI75</accession>
<organism evidence="1 2">
    <name type="scientific">Ornithinibacillus xuwenensis</name>
    <dbReference type="NCBI Taxonomy" id="3144668"/>
    <lineage>
        <taxon>Bacteria</taxon>
        <taxon>Bacillati</taxon>
        <taxon>Bacillota</taxon>
        <taxon>Bacilli</taxon>
        <taxon>Bacillales</taxon>
        <taxon>Bacillaceae</taxon>
        <taxon>Ornithinibacillus</taxon>
    </lineage>
</organism>
<dbReference type="EC" id="1.11.1.-" evidence="1"/>
<dbReference type="InterPro" id="IPR003718">
    <property type="entry name" value="OsmC/Ohr_fam"/>
</dbReference>
<keyword evidence="2" id="KW-1185">Reference proteome</keyword>
<gene>
    <name evidence="1" type="ORF">ABC228_12455</name>
</gene>
<dbReference type="GO" id="GO:0004601">
    <property type="term" value="F:peroxidase activity"/>
    <property type="evidence" value="ECO:0007669"/>
    <property type="project" value="UniProtKB-KW"/>
</dbReference>
<dbReference type="InterPro" id="IPR015946">
    <property type="entry name" value="KH_dom-like_a/b"/>
</dbReference>
<dbReference type="RefSeq" id="WP_345825468.1">
    <property type="nucleotide sequence ID" value="NZ_JBDIML010000003.1"/>
</dbReference>
<protein>
    <submittedName>
        <fullName evidence="1">OsmC family protein</fullName>
        <ecNumber evidence="1">1.11.1.-</ecNumber>
    </submittedName>
</protein>
<name>A0ABU9XI75_9BACI</name>
<keyword evidence="1" id="KW-0560">Oxidoreductase</keyword>
<dbReference type="EMBL" id="JBDIML010000003">
    <property type="protein sequence ID" value="MEN2768005.1"/>
    <property type="molecule type" value="Genomic_DNA"/>
</dbReference>
<evidence type="ECO:0000313" key="1">
    <source>
        <dbReference type="EMBL" id="MEN2768005.1"/>
    </source>
</evidence>
<evidence type="ECO:0000313" key="2">
    <source>
        <dbReference type="Proteomes" id="UP001444625"/>
    </source>
</evidence>
<sequence length="76" mass="8857">MQWWGADSIDIETDIERNEEEANKVTKISLHYIVYGKNLELYQLQKSLELAVKNCAMVQSVKDAIDIVEMIEIRDK</sequence>
<dbReference type="Pfam" id="PF02566">
    <property type="entry name" value="OsmC"/>
    <property type="match status" value="1"/>
</dbReference>
<dbReference type="Gene3D" id="3.30.300.20">
    <property type="match status" value="1"/>
</dbReference>
<reference evidence="1 2" key="1">
    <citation type="submission" date="2024-05" db="EMBL/GenBank/DDBJ databases">
        <authorList>
            <person name="Haq I."/>
            <person name="Ullah Z."/>
            <person name="Ahmad R."/>
            <person name="Li M."/>
            <person name="Tong Y."/>
        </authorList>
    </citation>
    <scope>NUCLEOTIDE SEQUENCE [LARGE SCALE GENOMIC DNA]</scope>
    <source>
        <strain evidence="1 2">16A2E</strain>
    </source>
</reference>
<keyword evidence="1" id="KW-0575">Peroxidase</keyword>